<sequence>MMTPSRSRRLTRSMHGVMVSPTASARSFIDILPSLCSAVRILRSSRSSVRWGWRLVLMSFSCFPEKFGNYDWNAFNSIETNPLYRSHRSWSLRNARSRTWQWRDWRHQCVVPGQGRS</sequence>
<evidence type="ECO:0000313" key="1">
    <source>
        <dbReference type="EMBL" id="SOY41487.1"/>
    </source>
</evidence>
<reference evidence="1" key="1">
    <citation type="submission" date="2018-01" db="EMBL/GenBank/DDBJ databases">
        <authorList>
            <person name="Clerissi C."/>
        </authorList>
    </citation>
    <scope>NUCLEOTIDE SEQUENCE</scope>
    <source>
        <strain evidence="1">Cupriavidus taiwanensis LMG 19430</strain>
    </source>
</reference>
<accession>A0A375BCV6</accession>
<gene>
    <name evidence="1" type="ORF">CBM2586_A11105</name>
</gene>
<dbReference type="Proteomes" id="UP000257016">
    <property type="component" value="Unassembled WGS sequence"/>
</dbReference>
<proteinExistence type="predicted"/>
<dbReference type="AlphaFoldDB" id="A0A375BCV6"/>
<name>A0A375BCV6_9BURK</name>
<protein>
    <submittedName>
        <fullName evidence="1">Uncharacterized protein</fullName>
    </submittedName>
</protein>
<dbReference type="EMBL" id="OFSN01000001">
    <property type="protein sequence ID" value="SOY41487.1"/>
    <property type="molecule type" value="Genomic_DNA"/>
</dbReference>
<comment type="caution">
    <text evidence="1">The sequence shown here is derived from an EMBL/GenBank/DDBJ whole genome shotgun (WGS) entry which is preliminary data.</text>
</comment>
<organism evidence="1">
    <name type="scientific">Cupriavidus taiwanensis</name>
    <dbReference type="NCBI Taxonomy" id="164546"/>
    <lineage>
        <taxon>Bacteria</taxon>
        <taxon>Pseudomonadati</taxon>
        <taxon>Pseudomonadota</taxon>
        <taxon>Betaproteobacteria</taxon>
        <taxon>Burkholderiales</taxon>
        <taxon>Burkholderiaceae</taxon>
        <taxon>Cupriavidus</taxon>
    </lineage>
</organism>